<gene>
    <name evidence="1" type="ORF">N7458_007124</name>
</gene>
<comment type="caution">
    <text evidence="1">The sequence shown here is derived from an EMBL/GenBank/DDBJ whole genome shotgun (WGS) entry which is preliminary data.</text>
</comment>
<reference evidence="1" key="2">
    <citation type="journal article" date="2023" name="IMA Fungus">
        <title>Comparative genomic study of the Penicillium genus elucidates a diverse pangenome and 15 lateral gene transfer events.</title>
        <authorList>
            <person name="Petersen C."/>
            <person name="Sorensen T."/>
            <person name="Nielsen M.R."/>
            <person name="Sondergaard T.E."/>
            <person name="Sorensen J.L."/>
            <person name="Fitzpatrick D.A."/>
            <person name="Frisvad J.C."/>
            <person name="Nielsen K.L."/>
        </authorList>
    </citation>
    <scope>NUCLEOTIDE SEQUENCE</scope>
    <source>
        <strain evidence="1">IBT 16125</strain>
    </source>
</reference>
<organism evidence="1 2">
    <name type="scientific">Penicillium daleae</name>
    <dbReference type="NCBI Taxonomy" id="63821"/>
    <lineage>
        <taxon>Eukaryota</taxon>
        <taxon>Fungi</taxon>
        <taxon>Dikarya</taxon>
        <taxon>Ascomycota</taxon>
        <taxon>Pezizomycotina</taxon>
        <taxon>Eurotiomycetes</taxon>
        <taxon>Eurotiomycetidae</taxon>
        <taxon>Eurotiales</taxon>
        <taxon>Aspergillaceae</taxon>
        <taxon>Penicillium</taxon>
    </lineage>
</organism>
<dbReference type="EMBL" id="JAPVEA010000006">
    <property type="protein sequence ID" value="KAJ5450675.1"/>
    <property type="molecule type" value="Genomic_DNA"/>
</dbReference>
<proteinExistence type="predicted"/>
<dbReference type="Proteomes" id="UP001213681">
    <property type="component" value="Unassembled WGS sequence"/>
</dbReference>
<evidence type="ECO:0000313" key="2">
    <source>
        <dbReference type="Proteomes" id="UP001213681"/>
    </source>
</evidence>
<name>A0AAD6C644_9EURO</name>
<accession>A0AAD6C644</accession>
<evidence type="ECO:0000313" key="1">
    <source>
        <dbReference type="EMBL" id="KAJ5450675.1"/>
    </source>
</evidence>
<keyword evidence="2" id="KW-1185">Reference proteome</keyword>
<dbReference type="RefSeq" id="XP_056766210.1">
    <property type="nucleotide sequence ID" value="XM_056910506.1"/>
</dbReference>
<sequence>MPPKTAASSLALVIELAKESPARLHDVIQFHRRRSFEAIEVTHVSIYKKIQDFEEDIGSV</sequence>
<dbReference type="GeneID" id="81600749"/>
<protein>
    <submittedName>
        <fullName evidence="1">Uncharacterized protein</fullName>
    </submittedName>
</protein>
<reference evidence="1" key="1">
    <citation type="submission" date="2022-12" db="EMBL/GenBank/DDBJ databases">
        <authorList>
            <person name="Petersen C."/>
        </authorList>
    </citation>
    <scope>NUCLEOTIDE SEQUENCE</scope>
    <source>
        <strain evidence="1">IBT 16125</strain>
    </source>
</reference>
<dbReference type="AlphaFoldDB" id="A0AAD6C644"/>